<feature type="transmembrane region" description="Helical" evidence="1">
    <location>
        <begin position="219"/>
        <end position="237"/>
    </location>
</feature>
<comment type="caution">
    <text evidence="2">The sequence shown here is derived from an EMBL/GenBank/DDBJ whole genome shotgun (WGS) entry which is preliminary data.</text>
</comment>
<gene>
    <name evidence="2" type="ORF">DI632_04970</name>
</gene>
<feature type="transmembrane region" description="Helical" evidence="1">
    <location>
        <begin position="137"/>
        <end position="155"/>
    </location>
</feature>
<evidence type="ECO:0000313" key="3">
    <source>
        <dbReference type="Proteomes" id="UP000248614"/>
    </source>
</evidence>
<feature type="transmembrane region" description="Helical" evidence="1">
    <location>
        <begin position="108"/>
        <end position="125"/>
    </location>
</feature>
<feature type="transmembrane region" description="Helical" evidence="1">
    <location>
        <begin position="324"/>
        <end position="344"/>
    </location>
</feature>
<dbReference type="AlphaFoldDB" id="A0A2W4ZBT0"/>
<keyword evidence="1" id="KW-1133">Transmembrane helix</keyword>
<reference evidence="2 3" key="1">
    <citation type="submission" date="2017-08" db="EMBL/GenBank/DDBJ databases">
        <title>Infants hospitalized years apart are colonized by the same room-sourced microbial strains.</title>
        <authorList>
            <person name="Brooks B."/>
            <person name="Olm M.R."/>
            <person name="Firek B.A."/>
            <person name="Baker R."/>
            <person name="Thomas B.C."/>
            <person name="Morowitz M.J."/>
            <person name="Banfield J.F."/>
        </authorList>
    </citation>
    <scope>NUCLEOTIDE SEQUENCE [LARGE SCALE GENOMIC DNA]</scope>
    <source>
        <strain evidence="2">S2_018_000_R3_110</strain>
    </source>
</reference>
<accession>A0A2W4ZBT0</accession>
<name>A0A2W4ZBT0_9SPHN</name>
<evidence type="ECO:0008006" key="4">
    <source>
        <dbReference type="Google" id="ProtNLM"/>
    </source>
</evidence>
<feature type="transmembrane region" description="Helical" evidence="1">
    <location>
        <begin position="186"/>
        <end position="212"/>
    </location>
</feature>
<organism evidence="2 3">
    <name type="scientific">Sphingomonas hengshuiensis</name>
    <dbReference type="NCBI Taxonomy" id="1609977"/>
    <lineage>
        <taxon>Bacteria</taxon>
        <taxon>Pseudomonadati</taxon>
        <taxon>Pseudomonadota</taxon>
        <taxon>Alphaproteobacteria</taxon>
        <taxon>Sphingomonadales</taxon>
        <taxon>Sphingomonadaceae</taxon>
        <taxon>Sphingomonas</taxon>
    </lineage>
</organism>
<feature type="transmembrane region" description="Helical" evidence="1">
    <location>
        <begin position="301"/>
        <end position="318"/>
    </location>
</feature>
<keyword evidence="1" id="KW-0472">Membrane</keyword>
<evidence type="ECO:0000256" key="1">
    <source>
        <dbReference type="SAM" id="Phobius"/>
    </source>
</evidence>
<dbReference type="Proteomes" id="UP000248614">
    <property type="component" value="Unassembled WGS sequence"/>
</dbReference>
<feature type="transmembrane region" description="Helical" evidence="1">
    <location>
        <begin position="276"/>
        <end position="294"/>
    </location>
</feature>
<dbReference type="EMBL" id="QFNF01000008">
    <property type="protein sequence ID" value="PZO79176.1"/>
    <property type="molecule type" value="Genomic_DNA"/>
</dbReference>
<proteinExistence type="predicted"/>
<evidence type="ECO:0000313" key="2">
    <source>
        <dbReference type="EMBL" id="PZO79176.1"/>
    </source>
</evidence>
<keyword evidence="1" id="KW-0812">Transmembrane</keyword>
<protein>
    <recommendedName>
        <fullName evidence="4">DUF2029 domain-containing protein</fullName>
    </recommendedName>
</protein>
<sequence length="364" mass="38711">MIRARPPIWLSSSSRFAMLRPAIAIALAILFALLLASAWVRPGEESGVRGSGQTDLGLYGAVVDGLRAGGDYYGVAAQELRAGGYPLRPFPAVRLPTLAVVQAALPDAVPIAAMVLLAVATGLAWTRRIGEWFARGVPRITALFLLAGGMVAFVQPSLVHFHDLWAGLLIALSLALRRDDRWIEPVAVALCAMVIRETAALYALVMFAMALVEGRRREALGWIAALLVFVALLSLHARAVSMIAGPLDAVSPGWSGLHGPGLFASAMARSTALTLLPWWLGAPLAMLALIGWVAAPGPLGLRAALVFGGYAAAIALFARTDTFYWVLAAAPAGLVGLAFLPDAVRDLARTLLDRRRVRVHRITR</sequence>